<evidence type="ECO:0000256" key="3">
    <source>
        <dbReference type="ARBA" id="ARBA00022679"/>
    </source>
</evidence>
<dbReference type="RefSeq" id="XP_055864065.1">
    <property type="nucleotide sequence ID" value="XM_056008090.1"/>
</dbReference>
<dbReference type="OrthoDB" id="6161742at2759"/>
<dbReference type="RefSeq" id="XP_055864069.1">
    <property type="nucleotide sequence ID" value="XM_056008094.1"/>
</dbReference>
<evidence type="ECO:0000313" key="7">
    <source>
        <dbReference type="Proteomes" id="UP001165740"/>
    </source>
</evidence>
<dbReference type="SUPFAM" id="SSF56399">
    <property type="entry name" value="ADP-ribosylation"/>
    <property type="match status" value="1"/>
</dbReference>
<evidence type="ECO:0000256" key="2">
    <source>
        <dbReference type="ARBA" id="ARBA00022676"/>
    </source>
</evidence>
<keyword evidence="5" id="KW-0539">Nucleus</keyword>
<dbReference type="GeneID" id="106053095"/>
<evidence type="ECO:0000256" key="6">
    <source>
        <dbReference type="SAM" id="MobiDB-lite"/>
    </source>
</evidence>
<dbReference type="Proteomes" id="UP001165740">
    <property type="component" value="Chromosome 1"/>
</dbReference>
<feature type="compositionally biased region" description="Basic and acidic residues" evidence="6">
    <location>
        <begin position="203"/>
        <end position="217"/>
    </location>
</feature>
<accession>A0A9W2YMK1</accession>
<comment type="subcellular location">
    <subcellularLocation>
        <location evidence="1">Nucleus</location>
    </subcellularLocation>
</comment>
<keyword evidence="4" id="KW-0520">NAD</keyword>
<dbReference type="GO" id="GO:0016757">
    <property type="term" value="F:glycosyltransferase activity"/>
    <property type="evidence" value="ECO:0007669"/>
    <property type="project" value="UniProtKB-KW"/>
</dbReference>
<evidence type="ECO:0000256" key="4">
    <source>
        <dbReference type="ARBA" id="ARBA00023027"/>
    </source>
</evidence>
<organism evidence="7 8">
    <name type="scientific">Biomphalaria glabrata</name>
    <name type="common">Bloodfluke planorb</name>
    <name type="synonym">Freshwater snail</name>
    <dbReference type="NCBI Taxonomy" id="6526"/>
    <lineage>
        <taxon>Eukaryota</taxon>
        <taxon>Metazoa</taxon>
        <taxon>Spiralia</taxon>
        <taxon>Lophotrochozoa</taxon>
        <taxon>Mollusca</taxon>
        <taxon>Gastropoda</taxon>
        <taxon>Heterobranchia</taxon>
        <taxon>Euthyneura</taxon>
        <taxon>Panpulmonata</taxon>
        <taxon>Hygrophila</taxon>
        <taxon>Lymnaeoidea</taxon>
        <taxon>Planorbidae</taxon>
        <taxon>Biomphalaria</taxon>
    </lineage>
</organism>
<dbReference type="RefSeq" id="XP_055864057.1">
    <property type="nucleotide sequence ID" value="XM_056008082.1"/>
</dbReference>
<keyword evidence="3" id="KW-0808">Transferase</keyword>
<dbReference type="GO" id="GO:0010629">
    <property type="term" value="P:negative regulation of gene expression"/>
    <property type="evidence" value="ECO:0007669"/>
    <property type="project" value="TreeGrafter"/>
</dbReference>
<dbReference type="Gene3D" id="3.90.228.10">
    <property type="match status" value="1"/>
</dbReference>
<dbReference type="PANTHER" id="PTHR14453">
    <property type="entry name" value="PARP/ZINC FINGER CCCH TYPE DOMAIN CONTAINING PROTEIN"/>
    <property type="match status" value="1"/>
</dbReference>
<name>A0A9W2YMK1_BIOGL</name>
<keyword evidence="2" id="KW-0328">Glycosyltransferase</keyword>
<proteinExistence type="predicted"/>
<evidence type="ECO:0000256" key="5">
    <source>
        <dbReference type="ARBA" id="ARBA00023242"/>
    </source>
</evidence>
<dbReference type="GO" id="GO:0005634">
    <property type="term" value="C:nucleus"/>
    <property type="evidence" value="ECO:0007669"/>
    <property type="project" value="UniProtKB-SubCell"/>
</dbReference>
<sequence>MTKPKNLLLINGFPEGIKVLQLVKFLQTSFSDKNVCKVWMDPYKEPRAVAMFESSLDGEKIHLLNGNLLWDNHPITFDVIDPTEHVFVRTYGTMNNKAEIELKSLFTASYNCVGIKRLDEDCYCISFQKDWDAVQELCELPWIYHDQALSLFPFFDCFNESLEVQYDNLLMKSEKGCKPTIYNSKQDSVSRNTSPKIQSVESEQSKERLEQSKEKSTLTRTPSGYSNVTNDKLQEIMPSESCFEKFTIVFAHPFLPKLLFLLNIQKGMEEHNCFSTHDCTDSLDFEIQVDKIFFKKLNGLFNKEFQKLRDSPCRNDFLALDKVQPDLKKIISTLKAFVTLTLNDDLLHMDVCTNNNIKDSFENFVRSIVQIQKFSLPSNQDLLKNKKLESFVEHFNETNTYMHIFQSKLIVQIVFLPHFSEHVQISLDAIDNKIKDIFFIIQPTACDSTSQKECYGATSGIKVFHESTLPLPPKNRNVNKVYTFKYSFMAKILLALNVGKAVQEKYPCLTLEVCDREINFSGPKHDVEECLDILRHQEEMITLQQSRPNFFEDNNSQQKVLTLIQSSEHSISFDKTELYALVEPDQETKIPFREYLTSLLISTDNFLLPNNDFENYNEWKKFKTDFRTQYPYCQIIVTDDSQVFLFFVQNTDNEQRIQLLKDNVGKTISSMLENFTSNIAASEHSENTNECALKRTRDFDLSAHEKHIICHDVNKTEDQKEKSVAMITTKNAEAATNVTSQCVTKFHWMYEDETPAELNVRKKFQQIEQNISKLIEAAYIQDNGESNLDINSGPYGHVDFSKMTIVFNEQTRRLIRTEKFSDLPDQVVLPDTWQNVNLDVWKLFELGPNEKEFSALLDILETELNSETNKVEILKVERLQNINLFKHFKMKSSLMQNPENPTFLWQRLASDTQELVCQHGFHPIFCAIHDAEDLGSGNLFFEKALRCLHTRDFVDNTTVCLLYSKVLVGKSGQGKRSMRLPPFDKEANVMYDSVKLDDAYMVFSDVQAYPSYFVMIKMIRRIKKHSY</sequence>
<dbReference type="GO" id="GO:0003714">
    <property type="term" value="F:transcription corepressor activity"/>
    <property type="evidence" value="ECO:0007669"/>
    <property type="project" value="TreeGrafter"/>
</dbReference>
<gene>
    <name evidence="8 9 10" type="primary">LOC106053095</name>
</gene>
<dbReference type="AlphaFoldDB" id="A0A9W2YMK1"/>
<feature type="region of interest" description="Disordered" evidence="6">
    <location>
        <begin position="182"/>
        <end position="226"/>
    </location>
</feature>
<keyword evidence="7" id="KW-1185">Reference proteome</keyword>
<evidence type="ECO:0000313" key="8">
    <source>
        <dbReference type="RefSeq" id="XP_055864057.1"/>
    </source>
</evidence>
<feature type="compositionally biased region" description="Polar residues" evidence="6">
    <location>
        <begin position="182"/>
        <end position="202"/>
    </location>
</feature>
<dbReference type="PANTHER" id="PTHR14453:SF67">
    <property type="entry name" value="POLY [ADP-RIBOSE] POLYMERASE"/>
    <property type="match status" value="1"/>
</dbReference>
<reference evidence="8 9" key="1">
    <citation type="submission" date="2025-04" db="UniProtKB">
        <authorList>
            <consortium name="RefSeq"/>
        </authorList>
    </citation>
    <scope>IDENTIFICATION</scope>
</reference>
<dbReference type="InterPro" id="IPR052056">
    <property type="entry name" value="Mono-ARTD/PARP"/>
</dbReference>
<evidence type="ECO:0000313" key="9">
    <source>
        <dbReference type="RefSeq" id="XP_055864065.1"/>
    </source>
</evidence>
<evidence type="ECO:0000256" key="1">
    <source>
        <dbReference type="ARBA" id="ARBA00004123"/>
    </source>
</evidence>
<dbReference type="GO" id="GO:0005737">
    <property type="term" value="C:cytoplasm"/>
    <property type="evidence" value="ECO:0007669"/>
    <property type="project" value="TreeGrafter"/>
</dbReference>
<evidence type="ECO:0000313" key="10">
    <source>
        <dbReference type="RefSeq" id="XP_055864069.1"/>
    </source>
</evidence>
<protein>
    <submittedName>
        <fullName evidence="8 9">Uncharacterized protein LOC106053095 isoform X1</fullName>
    </submittedName>
</protein>